<dbReference type="EMBL" id="CR543861">
    <property type="protein sequence ID" value="CAG67023.1"/>
    <property type="molecule type" value="Genomic_DNA"/>
</dbReference>
<dbReference type="Gene3D" id="3.10.450.160">
    <property type="entry name" value="inner membrane protein cigr"/>
    <property type="match status" value="1"/>
</dbReference>
<reference evidence="3 4" key="1">
    <citation type="journal article" date="2004" name="Nucleic Acids Res.">
        <title>Unique features revealed by the genome sequence of Acinetobacter sp. ADP1, a versatile and naturally transformation competent bacterium.</title>
        <authorList>
            <person name="Barbe V."/>
            <person name="Vallenet D."/>
            <person name="Fonknechten N."/>
            <person name="Kreimeyer A."/>
            <person name="Oztas S."/>
            <person name="Labarre L."/>
            <person name="Cruveiller S."/>
            <person name="Robert C."/>
            <person name="Duprat S."/>
            <person name="Wincker P."/>
            <person name="Ornston L.N."/>
            <person name="Weissenbach J."/>
            <person name="Marliere P."/>
            <person name="Cohen G.N."/>
            <person name="Medigue C."/>
        </authorList>
    </citation>
    <scope>NUCLEOTIDE SEQUENCE [LARGE SCALE GENOMIC DNA]</scope>
    <source>
        <strain evidence="4">ATCC 33305 / BD413 / ADP1</strain>
    </source>
</reference>
<feature type="signal peptide" evidence="2">
    <location>
        <begin position="1"/>
        <end position="29"/>
    </location>
</feature>
<feature type="compositionally biased region" description="Basic and acidic residues" evidence="1">
    <location>
        <begin position="43"/>
        <end position="59"/>
    </location>
</feature>
<dbReference type="Proteomes" id="UP000000430">
    <property type="component" value="Chromosome"/>
</dbReference>
<evidence type="ECO:0000313" key="3">
    <source>
        <dbReference type="EMBL" id="CAG67023.1"/>
    </source>
</evidence>
<dbReference type="AlphaFoldDB" id="Q6FFY4"/>
<name>Q6FFY4_ACIAD</name>
<dbReference type="STRING" id="202950.GCA_001485005_01788"/>
<feature type="chain" id="PRO_5004273381" evidence="2">
    <location>
        <begin position="30"/>
        <end position="135"/>
    </location>
</feature>
<sequence length="135" mass="15575">MCRRGCFMKKVLTGLALSFVTLMSTVTLAAPPFDHGPGMGGPGRDRGSAGFDRSNDDMIRSERRMRQEQGVQRLKQHKWQTGYIMPQHYRGDAYKADYRDYNLPRPGRGQQWYKINNDFILVNSDSNDIIRILNF</sequence>
<gene>
    <name evidence="3" type="ordered locus">ACIAD0041</name>
</gene>
<dbReference type="KEGG" id="aci:ACIAD0041"/>
<evidence type="ECO:0000256" key="2">
    <source>
        <dbReference type="SAM" id="SignalP"/>
    </source>
</evidence>
<dbReference type="eggNOG" id="COG5455">
    <property type="taxonomic scope" value="Bacteria"/>
</dbReference>
<dbReference type="HOGENOM" id="CLU_102089_3_0_6"/>
<dbReference type="Pfam" id="PF11776">
    <property type="entry name" value="RcnB"/>
    <property type="match status" value="1"/>
</dbReference>
<organism evidence="3 4">
    <name type="scientific">Acinetobacter baylyi (strain ATCC 33305 / BD413 / ADP1)</name>
    <dbReference type="NCBI Taxonomy" id="62977"/>
    <lineage>
        <taxon>Bacteria</taxon>
        <taxon>Pseudomonadati</taxon>
        <taxon>Pseudomonadota</taxon>
        <taxon>Gammaproteobacteria</taxon>
        <taxon>Moraxellales</taxon>
        <taxon>Moraxellaceae</taxon>
        <taxon>Acinetobacter</taxon>
    </lineage>
</organism>
<proteinExistence type="predicted"/>
<protein>
    <submittedName>
        <fullName evidence="3">Uncharacterized protein</fullName>
    </submittedName>
</protein>
<dbReference type="InterPro" id="IPR024572">
    <property type="entry name" value="RcnB"/>
</dbReference>
<evidence type="ECO:0000256" key="1">
    <source>
        <dbReference type="SAM" id="MobiDB-lite"/>
    </source>
</evidence>
<feature type="region of interest" description="Disordered" evidence="1">
    <location>
        <begin position="33"/>
        <end position="59"/>
    </location>
</feature>
<accession>Q6FFY4</accession>
<evidence type="ECO:0000313" key="4">
    <source>
        <dbReference type="Proteomes" id="UP000000430"/>
    </source>
</evidence>
<keyword evidence="2" id="KW-0732">Signal</keyword>